<evidence type="ECO:0000313" key="5">
    <source>
        <dbReference type="EMBL" id="SCE94580.1"/>
    </source>
</evidence>
<accession>A0A1C4WEI0</accession>
<comment type="similarity">
    <text evidence="1 4">Belongs to the short-chain dehydrogenases/reductases (SDR) family.</text>
</comment>
<evidence type="ECO:0000256" key="4">
    <source>
        <dbReference type="RuleBase" id="RU000363"/>
    </source>
</evidence>
<dbReference type="Pfam" id="PF00106">
    <property type="entry name" value="adh_short"/>
    <property type="match status" value="1"/>
</dbReference>
<gene>
    <name evidence="5" type="ORF">GA0070214_103492</name>
</gene>
<name>A0A1C4WEI0_9ACTN</name>
<proteinExistence type="inferred from homology"/>
<dbReference type="GO" id="GO:0016491">
    <property type="term" value="F:oxidoreductase activity"/>
    <property type="evidence" value="ECO:0007669"/>
    <property type="project" value="UniProtKB-KW"/>
</dbReference>
<dbReference type="PANTHER" id="PTHR43490">
    <property type="entry name" value="(+)-NEOMENTHOL DEHYDROGENASE"/>
    <property type="match status" value="1"/>
</dbReference>
<dbReference type="InterPro" id="IPR036291">
    <property type="entry name" value="NAD(P)-bd_dom_sf"/>
</dbReference>
<dbReference type="PRINTS" id="PR00081">
    <property type="entry name" value="GDHRDH"/>
</dbReference>
<protein>
    <submittedName>
        <fullName evidence="5">NAD(P)-dependent dehydrogenase, short-chain alcohol dehydrogenase family</fullName>
    </submittedName>
</protein>
<keyword evidence="6" id="KW-1185">Reference proteome</keyword>
<keyword evidence="2" id="KW-0521">NADP</keyword>
<dbReference type="EMBL" id="FMCS01000003">
    <property type="protein sequence ID" value="SCE94580.1"/>
    <property type="molecule type" value="Genomic_DNA"/>
</dbReference>
<organism evidence="5 6">
    <name type="scientific">Micromonospora chaiyaphumensis</name>
    <dbReference type="NCBI Taxonomy" id="307119"/>
    <lineage>
        <taxon>Bacteria</taxon>
        <taxon>Bacillati</taxon>
        <taxon>Actinomycetota</taxon>
        <taxon>Actinomycetes</taxon>
        <taxon>Micromonosporales</taxon>
        <taxon>Micromonosporaceae</taxon>
        <taxon>Micromonospora</taxon>
    </lineage>
</organism>
<sequence length="251" mass="26458">MAAKRVGYAGRVRGDQSPIALVTGANRGIGFEVVRQLGRLGYVPIVASRDRASGRAAVDRLAGDGVPAHSVELDVTDEATVRTAAAWIRGRYGRLDALINNAAIAIDDTRPSRLSIDAFRRTYETNVFGVFTVTTVMLPLLRTAPAGRIVNLSSGSASLSLTSSEWPDEWNAAAYPSSKSAVNALTVQFAVELRPTAIKINAVDPGYTLTAMSPGATRTAAEAAAVVVRYATLDPDGPTGGFFNAQGPIPW</sequence>
<dbReference type="AlphaFoldDB" id="A0A1C4WEI0"/>
<evidence type="ECO:0000313" key="6">
    <source>
        <dbReference type="Proteomes" id="UP000199629"/>
    </source>
</evidence>
<dbReference type="Gene3D" id="3.40.50.720">
    <property type="entry name" value="NAD(P)-binding Rossmann-like Domain"/>
    <property type="match status" value="1"/>
</dbReference>
<keyword evidence="3" id="KW-0560">Oxidoreductase</keyword>
<reference evidence="6" key="1">
    <citation type="submission" date="2016-06" db="EMBL/GenBank/DDBJ databases">
        <authorList>
            <person name="Varghese N."/>
            <person name="Submissions Spin"/>
        </authorList>
    </citation>
    <scope>NUCLEOTIDE SEQUENCE [LARGE SCALE GENOMIC DNA]</scope>
    <source>
        <strain evidence="6">DSM 45246</strain>
    </source>
</reference>
<dbReference type="PRINTS" id="PR00080">
    <property type="entry name" value="SDRFAMILY"/>
</dbReference>
<evidence type="ECO:0000256" key="2">
    <source>
        <dbReference type="ARBA" id="ARBA00022857"/>
    </source>
</evidence>
<dbReference type="SUPFAM" id="SSF51735">
    <property type="entry name" value="NAD(P)-binding Rossmann-fold domains"/>
    <property type="match status" value="1"/>
</dbReference>
<dbReference type="Proteomes" id="UP000199629">
    <property type="component" value="Unassembled WGS sequence"/>
</dbReference>
<dbReference type="PANTHER" id="PTHR43490:SF99">
    <property type="entry name" value="SHORT-CHAIN DEHYDROGENASE_REDUCTASE"/>
    <property type="match status" value="1"/>
</dbReference>
<evidence type="ECO:0000256" key="3">
    <source>
        <dbReference type="ARBA" id="ARBA00023002"/>
    </source>
</evidence>
<dbReference type="InterPro" id="IPR002347">
    <property type="entry name" value="SDR_fam"/>
</dbReference>
<evidence type="ECO:0000256" key="1">
    <source>
        <dbReference type="ARBA" id="ARBA00006484"/>
    </source>
</evidence>